<evidence type="ECO:0000313" key="2">
    <source>
        <dbReference type="Proteomes" id="UP000501939"/>
    </source>
</evidence>
<reference evidence="1 2" key="1">
    <citation type="submission" date="2020-03" db="EMBL/GenBank/DDBJ databases">
        <authorList>
            <person name="Zhu W."/>
        </authorList>
    </citation>
    <scope>NUCLEOTIDE SEQUENCE [LARGE SCALE GENOMIC DNA]</scope>
    <source>
        <strain evidence="1 2">185</strain>
    </source>
</reference>
<gene>
    <name evidence="1" type="ORF">G8D99_07520</name>
</gene>
<keyword evidence="2" id="KW-1185">Reference proteome</keyword>
<proteinExistence type="predicted"/>
<accession>A0A6G8S4D4</accession>
<dbReference type="Proteomes" id="UP000501939">
    <property type="component" value="Chromosome"/>
</dbReference>
<dbReference type="EMBL" id="CP049916">
    <property type="protein sequence ID" value="QIO08878.1"/>
    <property type="molecule type" value="Genomic_DNA"/>
</dbReference>
<protein>
    <submittedName>
        <fullName evidence="1">Uncharacterized protein</fullName>
    </submittedName>
</protein>
<dbReference type="KEGG" id="alj:G8D99_07520"/>
<name>A0A6G8S4D4_9GAMM</name>
<sequence length="152" mass="18080">MLVLNLDQTTGVLYLDDVIFKYNAEADYLKVRDLLVNKLKDKLLYINGFHKYGAFDVIFCGNEFSVELVYKDGFLFSNSFIYNGLSAKKGFGATELDQNEDRKKLRKDFKKYFSKIPDKKLKNRDLYIYDWGEVRVSLSHRDYYVFLNFDYY</sequence>
<dbReference type="AlphaFoldDB" id="A0A6G8S4D4"/>
<organism evidence="1 2">
    <name type="scientific">Acinetobacter lanii</name>
    <dbReference type="NCBI Taxonomy" id="2715163"/>
    <lineage>
        <taxon>Bacteria</taxon>
        <taxon>Pseudomonadati</taxon>
        <taxon>Pseudomonadota</taxon>
        <taxon>Gammaproteobacteria</taxon>
        <taxon>Moraxellales</taxon>
        <taxon>Moraxellaceae</taxon>
        <taxon>Acinetobacter</taxon>
    </lineage>
</organism>
<dbReference type="RefSeq" id="WP_166324018.1">
    <property type="nucleotide sequence ID" value="NZ_CP049916.1"/>
</dbReference>
<evidence type="ECO:0000313" key="1">
    <source>
        <dbReference type="EMBL" id="QIO08878.1"/>
    </source>
</evidence>